<evidence type="ECO:0000259" key="2">
    <source>
        <dbReference type="PROSITE" id="PS50222"/>
    </source>
</evidence>
<reference evidence="3 4" key="1">
    <citation type="journal article" date="2021" name="Elife">
        <title>Chloroplast acquisition without the gene transfer in kleptoplastic sea slugs, Plakobranchus ocellatus.</title>
        <authorList>
            <person name="Maeda T."/>
            <person name="Takahashi S."/>
            <person name="Yoshida T."/>
            <person name="Shimamura S."/>
            <person name="Takaki Y."/>
            <person name="Nagai Y."/>
            <person name="Toyoda A."/>
            <person name="Suzuki Y."/>
            <person name="Arimoto A."/>
            <person name="Ishii H."/>
            <person name="Satoh N."/>
            <person name="Nishiyama T."/>
            <person name="Hasebe M."/>
            <person name="Maruyama T."/>
            <person name="Minagawa J."/>
            <person name="Obokata J."/>
            <person name="Shigenobu S."/>
        </authorList>
    </citation>
    <scope>NUCLEOTIDE SEQUENCE [LARGE SCALE GENOMIC DNA]</scope>
</reference>
<dbReference type="GO" id="GO:0005509">
    <property type="term" value="F:calcium ion binding"/>
    <property type="evidence" value="ECO:0007669"/>
    <property type="project" value="InterPro"/>
</dbReference>
<evidence type="ECO:0000256" key="1">
    <source>
        <dbReference type="ARBA" id="ARBA00022837"/>
    </source>
</evidence>
<dbReference type="Gene3D" id="1.10.238.10">
    <property type="entry name" value="EF-hand"/>
    <property type="match status" value="1"/>
</dbReference>
<accession>A0AAV4GMX7</accession>
<dbReference type="PROSITE" id="PS00018">
    <property type="entry name" value="EF_HAND_1"/>
    <property type="match status" value="2"/>
</dbReference>
<dbReference type="InterPro" id="IPR002048">
    <property type="entry name" value="EF_hand_dom"/>
</dbReference>
<dbReference type="InterPro" id="IPR052394">
    <property type="entry name" value="LRR-containing"/>
</dbReference>
<dbReference type="PROSITE" id="PS51450">
    <property type="entry name" value="LRR"/>
    <property type="match status" value="1"/>
</dbReference>
<dbReference type="Gene3D" id="3.80.10.10">
    <property type="entry name" value="Ribonuclease Inhibitor"/>
    <property type="match status" value="1"/>
</dbReference>
<dbReference type="SUPFAM" id="SSF47473">
    <property type="entry name" value="EF-hand"/>
    <property type="match status" value="1"/>
</dbReference>
<name>A0AAV4GMX7_9GAST</name>
<dbReference type="PROSITE" id="PS50222">
    <property type="entry name" value="EF_HAND_2"/>
    <property type="match status" value="2"/>
</dbReference>
<dbReference type="EMBL" id="BMAT01008472">
    <property type="protein sequence ID" value="GFR85760.1"/>
    <property type="molecule type" value="Genomic_DNA"/>
</dbReference>
<feature type="domain" description="EF-hand" evidence="2">
    <location>
        <begin position="135"/>
        <end position="170"/>
    </location>
</feature>
<dbReference type="SMART" id="SM00368">
    <property type="entry name" value="LRR_RI"/>
    <property type="match status" value="3"/>
</dbReference>
<feature type="domain" description="EF-hand" evidence="2">
    <location>
        <begin position="171"/>
        <end position="206"/>
    </location>
</feature>
<comment type="caution">
    <text evidence="3">The sequence shown here is derived from an EMBL/GenBank/DDBJ whole genome shotgun (WGS) entry which is preliminary data.</text>
</comment>
<dbReference type="InterPro" id="IPR001611">
    <property type="entry name" value="Leu-rich_rpt"/>
</dbReference>
<dbReference type="InterPro" id="IPR032675">
    <property type="entry name" value="LRR_dom_sf"/>
</dbReference>
<dbReference type="InterPro" id="IPR011992">
    <property type="entry name" value="EF-hand-dom_pair"/>
</dbReference>
<dbReference type="PANTHER" id="PTHR24114:SF50">
    <property type="entry name" value="RNI-LIKE PROTEIN"/>
    <property type="match status" value="1"/>
</dbReference>
<gene>
    <name evidence="3" type="ORF">ElyMa_004182500</name>
</gene>
<dbReference type="SMART" id="SM00054">
    <property type="entry name" value="EFh"/>
    <property type="match status" value="2"/>
</dbReference>
<dbReference type="Pfam" id="PF13516">
    <property type="entry name" value="LRR_6"/>
    <property type="match status" value="2"/>
</dbReference>
<dbReference type="PANTHER" id="PTHR24114">
    <property type="entry name" value="LEUCINE RICH REPEAT FAMILY PROTEIN"/>
    <property type="match status" value="1"/>
</dbReference>
<protein>
    <submittedName>
        <fullName evidence="3">Leucine-rich repeat-containing protein 74A-like isoform X1</fullName>
    </submittedName>
</protein>
<dbReference type="Proteomes" id="UP000762676">
    <property type="component" value="Unassembled WGS sequence"/>
</dbReference>
<dbReference type="CDD" id="cd00051">
    <property type="entry name" value="EFh"/>
    <property type="match status" value="1"/>
</dbReference>
<organism evidence="3 4">
    <name type="scientific">Elysia marginata</name>
    <dbReference type="NCBI Taxonomy" id="1093978"/>
    <lineage>
        <taxon>Eukaryota</taxon>
        <taxon>Metazoa</taxon>
        <taxon>Spiralia</taxon>
        <taxon>Lophotrochozoa</taxon>
        <taxon>Mollusca</taxon>
        <taxon>Gastropoda</taxon>
        <taxon>Heterobranchia</taxon>
        <taxon>Euthyneura</taxon>
        <taxon>Panpulmonata</taxon>
        <taxon>Sacoglossa</taxon>
        <taxon>Placobranchoidea</taxon>
        <taxon>Plakobranchidae</taxon>
        <taxon>Elysia</taxon>
    </lineage>
</organism>
<dbReference type="InterPro" id="IPR018247">
    <property type="entry name" value="EF_Hand_1_Ca_BS"/>
</dbReference>
<evidence type="ECO:0000313" key="3">
    <source>
        <dbReference type="EMBL" id="GFR85760.1"/>
    </source>
</evidence>
<sequence>MDGAVALGESLVENSDLEELRVAWNGFHLRGCMAIGHALKHNSSLLSLDLTCNRISELCLAQLLKGLQDNSTLQVLKLPLNPLSPQSAYSILQFIDKHSNMALSHVDLGDQEERAEECPVVYENPLIVLMEFCRLQNLRLVDMFNNIDKDRSKSLSYQEFQDGLQRVNIPLADHSLQQLMTELDKNKDGEIDFGELIDGQREYKRLVQDALRDGPMDSNIVGQIGIKMKQHIHDKYLMRKKF</sequence>
<proteinExistence type="predicted"/>
<evidence type="ECO:0000313" key="4">
    <source>
        <dbReference type="Proteomes" id="UP000762676"/>
    </source>
</evidence>
<keyword evidence="4" id="KW-1185">Reference proteome</keyword>
<dbReference type="AlphaFoldDB" id="A0AAV4GMX7"/>
<dbReference type="Pfam" id="PF13499">
    <property type="entry name" value="EF-hand_7"/>
    <property type="match status" value="1"/>
</dbReference>
<keyword evidence="1" id="KW-0106">Calcium</keyword>
<dbReference type="SUPFAM" id="SSF52047">
    <property type="entry name" value="RNI-like"/>
    <property type="match status" value="1"/>
</dbReference>